<dbReference type="InterPro" id="IPR001031">
    <property type="entry name" value="Thioesterase"/>
</dbReference>
<feature type="domain" description="PKS/mFAS DH" evidence="14">
    <location>
        <begin position="812"/>
        <end position="1100"/>
    </location>
</feature>
<dbReference type="Pfam" id="PF00109">
    <property type="entry name" value="ketoacyl-synt"/>
    <property type="match status" value="5"/>
</dbReference>
<dbReference type="NCBIfam" id="TIGR01733">
    <property type="entry name" value="AA-adenyl-dom"/>
    <property type="match status" value="1"/>
</dbReference>
<dbReference type="PANTHER" id="PTHR43775">
    <property type="entry name" value="FATTY ACID SYNTHASE"/>
    <property type="match status" value="1"/>
</dbReference>
<dbReference type="Pfam" id="PF00550">
    <property type="entry name" value="PP-binding"/>
    <property type="match status" value="7"/>
</dbReference>
<dbReference type="InterPro" id="IPR020841">
    <property type="entry name" value="PKS_Beta-ketoAc_synthase_dom"/>
</dbReference>
<dbReference type="InterPro" id="IPR009081">
    <property type="entry name" value="PP-bd_ACP"/>
</dbReference>
<keyword evidence="4" id="KW-0596">Phosphopantetheine</keyword>
<dbReference type="SUPFAM" id="SSF47336">
    <property type="entry name" value="ACP-like"/>
    <property type="match status" value="7"/>
</dbReference>
<comment type="pathway">
    <text evidence="3">Antibiotic biosynthesis.</text>
</comment>
<dbReference type="InterPro" id="IPR016039">
    <property type="entry name" value="Thiolase-like"/>
</dbReference>
<evidence type="ECO:0000256" key="3">
    <source>
        <dbReference type="ARBA" id="ARBA00004792"/>
    </source>
</evidence>
<dbReference type="Pfam" id="PF14765">
    <property type="entry name" value="PS-DH"/>
    <property type="match status" value="3"/>
</dbReference>
<keyword evidence="5" id="KW-0963">Cytoplasm</keyword>
<feature type="domain" description="Carrier" evidence="12">
    <location>
        <begin position="5451"/>
        <end position="5525"/>
    </location>
</feature>
<dbReference type="PROSITE" id="PS00012">
    <property type="entry name" value="PHOSPHOPANTETHEINE"/>
    <property type="match status" value="3"/>
</dbReference>
<dbReference type="InterPro" id="IPR013968">
    <property type="entry name" value="PKS_KR"/>
</dbReference>
<evidence type="ECO:0000313" key="15">
    <source>
        <dbReference type="EMBL" id="MBO0344280.1"/>
    </source>
</evidence>
<dbReference type="InterPro" id="IPR057326">
    <property type="entry name" value="KR_dom"/>
</dbReference>
<dbReference type="Gene3D" id="3.10.129.110">
    <property type="entry name" value="Polyketide synthase dehydratase"/>
    <property type="match status" value="3"/>
</dbReference>
<feature type="active site" description="Proton donor; for dehydratase activity" evidence="10">
    <location>
        <position position="2481"/>
    </location>
</feature>
<dbReference type="GO" id="GO:0005886">
    <property type="term" value="C:plasma membrane"/>
    <property type="evidence" value="ECO:0007669"/>
    <property type="project" value="TreeGrafter"/>
</dbReference>
<feature type="domain" description="Carrier" evidence="12">
    <location>
        <begin position="50"/>
        <end position="127"/>
    </location>
</feature>
<dbReference type="FunFam" id="3.40.50.980:FF:000001">
    <property type="entry name" value="Non-ribosomal peptide synthetase"/>
    <property type="match status" value="1"/>
</dbReference>
<organism evidence="15 16">
    <name type="scientific">Roseibium limicola</name>
    <dbReference type="NCBI Taxonomy" id="2816037"/>
    <lineage>
        <taxon>Bacteria</taxon>
        <taxon>Pseudomonadati</taxon>
        <taxon>Pseudomonadota</taxon>
        <taxon>Alphaproteobacteria</taxon>
        <taxon>Hyphomicrobiales</taxon>
        <taxon>Stappiaceae</taxon>
        <taxon>Roseibium</taxon>
    </lineage>
</organism>
<feature type="active site" description="Proton donor; for dehydratase activity" evidence="10">
    <location>
        <position position="3494"/>
    </location>
</feature>
<dbReference type="GO" id="GO:0044550">
    <property type="term" value="P:secondary metabolite biosynthetic process"/>
    <property type="evidence" value="ECO:0007669"/>
    <property type="project" value="UniProtKB-ARBA"/>
</dbReference>
<dbReference type="Gene3D" id="3.30.559.10">
    <property type="entry name" value="Chloramphenicol acetyltransferase-like domain"/>
    <property type="match status" value="1"/>
</dbReference>
<dbReference type="Gene3D" id="3.40.50.1820">
    <property type="entry name" value="alpha/beta hydrolase"/>
    <property type="match status" value="1"/>
</dbReference>
<dbReference type="SMART" id="SM00826">
    <property type="entry name" value="PKS_DH"/>
    <property type="match status" value="3"/>
</dbReference>
<dbReference type="FunFam" id="3.40.47.10:FF:000019">
    <property type="entry name" value="Polyketide synthase type I"/>
    <property type="match status" value="3"/>
</dbReference>
<evidence type="ECO:0000256" key="5">
    <source>
        <dbReference type="ARBA" id="ARBA00022490"/>
    </source>
</evidence>
<dbReference type="PANTHER" id="PTHR43775:SF37">
    <property type="entry name" value="SI:DKEY-61P9.11"/>
    <property type="match status" value="1"/>
</dbReference>
<comment type="cofactor">
    <cofactor evidence="1">
        <name>pantetheine 4'-phosphate</name>
        <dbReference type="ChEBI" id="CHEBI:47942"/>
    </cofactor>
</comment>
<dbReference type="Pfam" id="PF00501">
    <property type="entry name" value="AMP-binding"/>
    <property type="match status" value="1"/>
</dbReference>
<dbReference type="CDD" id="cd00833">
    <property type="entry name" value="PKS"/>
    <property type="match status" value="5"/>
</dbReference>
<dbReference type="SMART" id="SM01294">
    <property type="entry name" value="PKS_PP_betabranch"/>
    <property type="match status" value="2"/>
</dbReference>
<dbReference type="SUPFAM" id="SSF53474">
    <property type="entry name" value="alpha/beta-Hydrolases"/>
    <property type="match status" value="1"/>
</dbReference>
<evidence type="ECO:0000256" key="6">
    <source>
        <dbReference type="ARBA" id="ARBA00022553"/>
    </source>
</evidence>
<dbReference type="InterPro" id="IPR036736">
    <property type="entry name" value="ACP-like_sf"/>
</dbReference>
<comment type="subcellular location">
    <subcellularLocation>
        <location evidence="2">Cytoplasm</location>
    </subcellularLocation>
</comment>
<dbReference type="GO" id="GO:0071770">
    <property type="term" value="P:DIM/DIP cell wall layer assembly"/>
    <property type="evidence" value="ECO:0007669"/>
    <property type="project" value="TreeGrafter"/>
</dbReference>
<feature type="active site" description="Proton acceptor; for dehydratase activity" evidence="10">
    <location>
        <position position="3328"/>
    </location>
</feature>
<dbReference type="SUPFAM" id="SSF51735">
    <property type="entry name" value="NAD(P)-binding Rossmann-fold domains"/>
    <property type="match status" value="3"/>
</dbReference>
<feature type="domain" description="PKS/mFAS DH" evidence="14">
    <location>
        <begin position="2288"/>
        <end position="2557"/>
    </location>
</feature>
<feature type="domain" description="Ketosynthase family 3 (KS3)" evidence="13">
    <location>
        <begin position="221"/>
        <end position="655"/>
    </location>
</feature>
<evidence type="ECO:0000256" key="11">
    <source>
        <dbReference type="SAM" id="MobiDB-lite"/>
    </source>
</evidence>
<dbReference type="InterPro" id="IPR032821">
    <property type="entry name" value="PKS_assoc"/>
</dbReference>
<dbReference type="Pfam" id="PF13193">
    <property type="entry name" value="AMP-binding_C"/>
    <property type="match status" value="1"/>
</dbReference>
<dbReference type="InterPro" id="IPR018201">
    <property type="entry name" value="Ketoacyl_synth_AS"/>
</dbReference>
<feature type="region of interest" description="C-terminal hotdog fold" evidence="10">
    <location>
        <begin position="946"/>
        <end position="1100"/>
    </location>
</feature>
<feature type="active site" description="Proton acceptor; for dehydratase activity" evidence="10">
    <location>
        <position position="2319"/>
    </location>
</feature>
<dbReference type="InterPro" id="IPR049551">
    <property type="entry name" value="PKS_DH_C"/>
</dbReference>
<dbReference type="Pfam" id="PF00975">
    <property type="entry name" value="Thioesterase"/>
    <property type="match status" value="1"/>
</dbReference>
<dbReference type="SUPFAM" id="SSF53901">
    <property type="entry name" value="Thiolase-like"/>
    <property type="match status" value="5"/>
</dbReference>
<dbReference type="InterPro" id="IPR010071">
    <property type="entry name" value="AA_adenyl_dom"/>
</dbReference>
<evidence type="ECO:0000256" key="1">
    <source>
        <dbReference type="ARBA" id="ARBA00001957"/>
    </source>
</evidence>
<feature type="region of interest" description="Disordered" evidence="11">
    <location>
        <begin position="6502"/>
        <end position="6528"/>
    </location>
</feature>
<feature type="region of interest" description="N-terminal hotdog fold" evidence="10">
    <location>
        <begin position="812"/>
        <end position="932"/>
    </location>
</feature>
<dbReference type="GO" id="GO:0004312">
    <property type="term" value="F:fatty acid synthase activity"/>
    <property type="evidence" value="ECO:0007669"/>
    <property type="project" value="TreeGrafter"/>
</dbReference>
<dbReference type="InterPro" id="IPR054514">
    <property type="entry name" value="RhiE-like_linker"/>
</dbReference>
<dbReference type="InterPro" id="IPR014031">
    <property type="entry name" value="Ketoacyl_synth_C"/>
</dbReference>
<dbReference type="PROSITE" id="PS52019">
    <property type="entry name" value="PKS_MFAS_DH"/>
    <property type="match status" value="3"/>
</dbReference>
<dbReference type="Gene3D" id="3.40.47.10">
    <property type="match status" value="5"/>
</dbReference>
<accession>A0A939ELE0</accession>
<feature type="region of interest" description="Disordered" evidence="11">
    <location>
        <begin position="742"/>
        <end position="764"/>
    </location>
</feature>
<feature type="region of interest" description="N-terminal hotdog fold" evidence="10">
    <location>
        <begin position="2288"/>
        <end position="2409"/>
    </location>
</feature>
<comment type="function">
    <text evidence="9">Involved in production of the polyketide antibiotic thailandamide.</text>
</comment>
<evidence type="ECO:0000256" key="9">
    <source>
        <dbReference type="ARBA" id="ARBA00054155"/>
    </source>
</evidence>
<keyword evidence="6" id="KW-0597">Phosphoprotein</keyword>
<gene>
    <name evidence="15" type="ORF">J0X15_03510</name>
</gene>
<proteinExistence type="predicted"/>
<evidence type="ECO:0000256" key="8">
    <source>
        <dbReference type="ARBA" id="ARBA00022737"/>
    </source>
</evidence>
<feature type="domain" description="Carrier" evidence="12">
    <location>
        <begin position="3590"/>
        <end position="3666"/>
    </location>
</feature>
<dbReference type="GO" id="GO:0004315">
    <property type="term" value="F:3-oxoacyl-[acyl-carrier-protein] synthase activity"/>
    <property type="evidence" value="ECO:0007669"/>
    <property type="project" value="InterPro"/>
</dbReference>
<feature type="domain" description="Ketosynthase family 3 (KS3)" evidence="13">
    <location>
        <begin position="4868"/>
        <end position="5296"/>
    </location>
</feature>
<dbReference type="Pfam" id="PF21089">
    <property type="entry name" value="PKS_DH_N"/>
    <property type="match status" value="3"/>
</dbReference>
<feature type="region of interest" description="N-terminal hotdog fold" evidence="10">
    <location>
        <begin position="3297"/>
        <end position="3418"/>
    </location>
</feature>
<dbReference type="Proteomes" id="UP000664779">
    <property type="component" value="Unassembled WGS sequence"/>
</dbReference>
<dbReference type="PROSITE" id="PS50075">
    <property type="entry name" value="CARRIER"/>
    <property type="match status" value="7"/>
</dbReference>
<dbReference type="SMART" id="SM00822">
    <property type="entry name" value="PKS_KR"/>
    <property type="match status" value="2"/>
</dbReference>
<feature type="domain" description="PKS/mFAS DH" evidence="14">
    <location>
        <begin position="3297"/>
        <end position="3576"/>
    </location>
</feature>
<dbReference type="Pfam" id="PF02801">
    <property type="entry name" value="Ketoacyl-synt_C"/>
    <property type="match status" value="5"/>
</dbReference>
<dbReference type="InterPro" id="IPR001242">
    <property type="entry name" value="Condensation_dom"/>
</dbReference>
<dbReference type="Gene3D" id="3.40.50.12780">
    <property type="entry name" value="N-terminal domain of ligase-like"/>
    <property type="match status" value="1"/>
</dbReference>
<evidence type="ECO:0000259" key="12">
    <source>
        <dbReference type="PROSITE" id="PS50075"/>
    </source>
</evidence>
<dbReference type="SUPFAM" id="SSF52777">
    <property type="entry name" value="CoA-dependent acyltransferases"/>
    <property type="match status" value="2"/>
</dbReference>
<evidence type="ECO:0000256" key="2">
    <source>
        <dbReference type="ARBA" id="ARBA00004496"/>
    </source>
</evidence>
<dbReference type="Gene3D" id="3.40.50.720">
    <property type="entry name" value="NAD(P)-binding Rossmann-like Domain"/>
    <property type="match status" value="2"/>
</dbReference>
<dbReference type="SMART" id="SM00823">
    <property type="entry name" value="PKS_PP"/>
    <property type="match status" value="7"/>
</dbReference>
<dbReference type="InterPro" id="IPR036291">
    <property type="entry name" value="NAD(P)-bd_dom_sf"/>
</dbReference>
<evidence type="ECO:0000259" key="14">
    <source>
        <dbReference type="PROSITE" id="PS52019"/>
    </source>
</evidence>
<dbReference type="SUPFAM" id="SSF56801">
    <property type="entry name" value="Acetyl-CoA synthetase-like"/>
    <property type="match status" value="1"/>
</dbReference>
<dbReference type="Gene3D" id="3.30.300.30">
    <property type="match status" value="1"/>
</dbReference>
<dbReference type="GO" id="GO:0031177">
    <property type="term" value="F:phosphopantetheine binding"/>
    <property type="evidence" value="ECO:0007669"/>
    <property type="project" value="InterPro"/>
</dbReference>
<feature type="domain" description="Ketosynthase family 3 (KS3)" evidence="13">
    <location>
        <begin position="1679"/>
        <end position="2118"/>
    </location>
</feature>
<dbReference type="SMART" id="SM00825">
    <property type="entry name" value="PKS_KS"/>
    <property type="match status" value="5"/>
</dbReference>
<dbReference type="PROSITE" id="PS00606">
    <property type="entry name" value="KS3_1"/>
    <property type="match status" value="3"/>
</dbReference>
<dbReference type="InterPro" id="IPR023213">
    <property type="entry name" value="CAT-like_dom_sf"/>
</dbReference>
<dbReference type="InterPro" id="IPR042099">
    <property type="entry name" value="ANL_N_sf"/>
</dbReference>
<dbReference type="CDD" id="cd05930">
    <property type="entry name" value="A_NRPS"/>
    <property type="match status" value="1"/>
</dbReference>
<reference evidence="15" key="1">
    <citation type="submission" date="2021-03" db="EMBL/GenBank/DDBJ databases">
        <title>Roseibium sp. CAU 1637 isolated from Incheon.</title>
        <authorList>
            <person name="Kim W."/>
        </authorList>
    </citation>
    <scope>NUCLEOTIDE SEQUENCE</scope>
    <source>
        <strain evidence="15">CAU 1637</strain>
    </source>
</reference>
<dbReference type="InterPro" id="IPR020807">
    <property type="entry name" value="PKS_DH"/>
</dbReference>
<feature type="domain" description="Carrier" evidence="12">
    <location>
        <begin position="4755"/>
        <end position="4831"/>
    </location>
</feature>
<dbReference type="InterPro" id="IPR049900">
    <property type="entry name" value="PKS_mFAS_DH"/>
</dbReference>
<feature type="domain" description="Carrier" evidence="12">
    <location>
        <begin position="1551"/>
        <end position="1625"/>
    </location>
</feature>
<dbReference type="Gene3D" id="1.10.1240.100">
    <property type="match status" value="5"/>
</dbReference>
<keyword evidence="8" id="KW-0677">Repeat</keyword>
<evidence type="ECO:0000256" key="7">
    <source>
        <dbReference type="ARBA" id="ARBA00022679"/>
    </source>
</evidence>
<feature type="domain" description="Ketosynthase family 3 (KS3)" evidence="13">
    <location>
        <begin position="2696"/>
        <end position="3130"/>
    </location>
</feature>
<dbReference type="InterPro" id="IPR050091">
    <property type="entry name" value="PKS_NRPS_Biosynth_Enz"/>
</dbReference>
<protein>
    <submittedName>
        <fullName evidence="15">Amino acid adenylation domain-containing protein</fullName>
    </submittedName>
</protein>
<sequence length="6892" mass="739125">MTSGGPSDLRARMARLLDKELMERAGARLSADVRNKPDPDNHRETMTEFPIAERLAQDVWKITAAALRLPQDQLDPQENLANLGIDSIAITEVMVQISRHLSLSVAPTIFFEAKNIDDLSEILFGRHGGAITAHYEALDASTAKTQVLSEGIEAPASLETAPATQPAVTSDPETAWLSRHQRAAQQSRKVAAQGTKDPAHMAEVSAVTSGLLQQAPDVPTAAPIAILSMEGMFPKSPDLKSFEAHLAAGNDCIEEIPADRWDWRAVHGDPKKGAFTDVKYGGFVPHVDMFDAAFFNISPREAELMDPQHRLFMECVWHLVEKGGYAPGSLSGRKVGLFVGLNLLDYTNMVNQAGIMEAQQLTGIGHAFCPNRLSFLLDIHGPSEVIDTACSSSLVAIHRAVMSIRHEGCEMAIAGGSNLMLSPKQHIMFSKVGMITPEGRCKTFSKDADGYARADGVGAVLLKRLDLAERDGDPILGVITGSAEHHGGGATSLTAPNPRAQARLIVDAHRQAGGDPRTIGLIECHGTGTPLGDPVEIEGLKLAFEELYQDHKLDQPAEPLIGLGSVKSNIGHAETAAGVAGLIKVLLSLKAATRFQTLHCADPNPLLDLDESPFHLLQAATAWPQPVVDGIEQPRRAGLSSFGAGGTNVHLVVEEYRQAGTNRPSPGPTPMVVPVSAKSDAALQETIALLLEAVRAEHLPNIACTLQIGRDAMRVRVAFVAETTAELVAKMQAFLAGDQKIASQGQAPAGRREKRDALDPTGSSAQSLAEHWVVGGDVDWSKLYGPNKPHRIALPGYAFQRKRFWLPDDAVAAVVPAPTLQPVRQGNGCYAITFTGQEHFLADHKVAGKATLPGVAYLEIARKAAEGEGFLQPRLQQVVWMAPLIVEETLCVHCDVISGLQGTARVEISTQTADGERLLHAQMRVSSGVESQVQNRDLAALRNAAKRQIGMRDIYAAFDTMGLDYGGSHRVLKELFLLPGVTGETEILARLELPDHLISSLGAFDLHPSLLDGALQAAIGLTLDEKASGPETAALPFAIESVDVSGACEAVMWAHVRPQAEGVSASKLRKMDIDVVAGDGSVRASLKGFSTRTLAEPVENEVLRFYPVWHPLEIAPIAGDDRRKIVLLAAAQTDPEQLQRDLDGWDCRALDDNRGQSGSQRYSNLARQVMAIAQKELKGSPLLLQLVFENDDRDQPLSGLAGMLRSIAKEHPKISGQIVCLKDAFAATEVAHALRQAAKAPSGAVLQVRAEGLSMELWQETAAARAPSQMPWVSDGVYLITGGAGKLGRLLAGDILKQVPNATMVLAGRRAPGSDLAQWIERHRNLKHLCLDLSDDAAVSRAVSDIRRAHGKIDGVIHAAGALQDGAFASKTPAQLAAVLAPKVSGVVALDKALGKDPLDFFVLFSSISGAVGNAGQADYAAANSFLDGFAAERERRREEGHCQGKTVSIAWPLWRDGGMGLDEDQQKLMQKTTGLVPMETRAGLEALYAAVSGDASRMLIAVGNAAKIRSFINVSLPRVRVANRPNNPAVAAITETAVQTSPVNAADLYRHVLVRLFEETGAQLKVPSDELDPDVELTEYGFDSIGFTQFANHLNDRFDLDLTPTLFFEFPTLDGLARYLSEEQTEHMAKALGVVPQAATPATDTALPLKTSKHAAEISGSVATDGVQISDASSVRQDEAVAIIGMSCQFPGAPDADAFWDVLKEGRDCIGEIPAERWNWRDYWGDPLSEPGRGNVKWGGFIEGMAEFDASFFGISAPEARMMDPQQRLLLTQAWRVMEDAGYAPSSLGGSRTGVFIGTADTGYSRLISDAGTEIEGYSMTGLAPSLGPNRISYYYDFHGPSVAVETACSSALIAVHRAVEAIRSGHCRAAIAGGINALLLPEAFVGFSKAGMLSPGGKCKSFSADADGYARGEGVGLVFLKPLAEAERDGDRVLAVIRASAENHGGHAASLTAPNPKAQADLLRTAYAQAGFDPRSVTYLEAHGTGTPLGDPIEVEALKAAFADLARDAEMAFGPAPEQVCTLGSVKSNIGHLELAAGAAGLIKVLLQIRHGEIARSLHCDVLNPYLKLKDSPFRVAQSGQTWDRPTDGDGATLPRRAGVSSFGFGGSNAHIVVEEYVPAQPYTPPATLMAGPELIVLSAKSEAQLKEAAAQLATVLASSETELALSDIAHTLQLARDPMEFRLGFLAETHDQLRERLRSFADGKPAATLHIGRVASNRKTITVLETDNPLREAAAGLASRGRADDLLALWVGGFGVDWKSVRRNLSGKRIALPGYPFAKTSFWVGQKAGAAPRTPDKSSHHFHTTVFGTESFLRDHLVLGDKVLPGVMCFELLSAALSLAEGHSEAFELIGHGWTEALRVENGPVNIEVTFQIGHGDDRQYRIAASGVGGAMQLAQGVARPLQVNDVPRVELDRARQMARNEVATATLYRRFADMGLQYGPAQQSISGLWQGTDRVVARLTLPEAADRDLALNPAILDGALQAVLALQDDIAGSLALPFSVRRVQVFGKTVGDMWAVLVAGDSGISVDICDEQGWVKVRLEDFTARNVEAHSSGIASGQSQALSAVDRTAKTLELVTDIAAQTLEVEPSELDVEAELGDFGFDSITMTAFSSRINAGLGLALTPADFFEFSSLSRLADHIADDLTDEQLGVTTASAHPFVGKTTVAASRSAERVWTESPASGEQLENRAPGNDDPIVIVGYSGAFPLARDLDAFWANLIAGRDCISRIPEDRWNWRAIDGDPKQHSGKTNIHWGGFNEGVFEFDPLFFNISPREAKLMDPQQRLMLLHAWKAIEDAGHSPKSLAGQKVGVFVGTSSSGYDGAFGDDTGSEGYVATGSVASVGPNRISYFLDLHGPSEPVETACSSSLVALHRAIQAIEAGDCDMALVGGVNTILTPDAHINFAKAGMLSPDGRCKTFSDKANGYVRGEGAGMLFLRRRSDAVKDGDPILANVLATAINHGGHANSLTAPNTQAQADLLIAAYKKAGIDPRTIGYIEVHGTGTALGDPVEINALKSALANLPETTIEFAGQGIGLGSVKTNIGHLELAAGVAGIIKVLMQLQHKQLAPSLHCEKINPYIDLNGTPFRIVRNAQTWEPVRDSRGSIVPLRAGVSSFGFGGVNAHAVLEEHQPNSGDTPASTKMPSVGPLLYPLSARDATRLRDVAGNLVAFLEDAAAGSIDPEDLAFTLQVGRAPLNERLAIVAGSVEEFAERLRTFLVQGSGTGSASGIWQGRVAPGREGQKDNETSASLADLARRWVIGGQVAWGKLTAGPHKRLRLPTYPFARDVYRVGPGLAEKTASERPSDASANNCFQTVLDADAFYLRDHRIHGERILPGAMSLALACEAGLEKTSKANPVLRFSNLTWRTPVELDAGKMRVQIPLMQIAEEAWSLSLMSGDEAQTEHMRCELRTEEPASEQPQILLDDLQQDCQTEHDPDWLYASYSVLGIEYGPAFRAIRQVTSGVQGVLAKLQLPQAAVRENHSYGLHPSLMDAAFHAALVLFSEDDESVLALPYGIENIVVFGETVETMWAHLRARPSGSGLRKLDIDLADETGKVLVRIEGFSLRLLKQQGPASDRSRSITSAPKTPDKAAVERYFVTLVARETEIEASVISLAAPLEDYGIDSILITRMTDELERDFGTLPKTLFFEHQTLGSLIDHFSAHHADALTSLLGSGTEGSSPALPAAVRVPQKTERAAMNEPIAIIGLAGRYPGGRTLDEFWQNLANGADSISEIPGDRWDHSLYFDPERKPGKTTSKWGGFVDGHDRFDPLFFNIAPREAQFMDPQERLFLQCAWEVLEDSGYTRSNVAPSAADGLSGGDVGVFAGVMWEEYQLYGPERSAQGQSLSITGNPASIANRVSYFLNFHGPSIAVDSMCSSSLTAIHLACESLRAGGCSVALAGGVNLTPHPNKYVALSQSRFLSSTGRCESFGEGGDGYVPAEGVGAVLLKPLSQAEADGDRIYGVILGSALNHGGKTNGYTVPNPAAQASVIEKAIRHAGVQPHDISYIEAHGTGTSLGDPIEIAALKSVFAHGPQTERRCSIGSVKSNIGHAESAAGIVGLTKVLLQMKHGRLVPSLHSGTTNPNIDFEATPFKVQQQLEPWAREERSGQSSQRIAGLSSFGAGGSNAHFILGEYEGTSSAALPPRTEIFPFSARSAEQLQAVLRNVHQALLGLDAAQLPSVAHTLQQGREAFEERLAIIADGRLDLIAKLERVLAEQTGVSGVFKGTAPHKRPLANLAGPLGTIADAWVQGASVDWAALRKGPKPQPVSLPTYPFAEDYCWLPEMDAQPTSTPPAKASDIQLPLILTPVWQDKPIMTPDPVTAGQRTVVLCGCLSRNGHLAGQLSASGVDVVRLTAPDETVDKQYAYYAVRLLDLLKQPAAQPSQSRTFQVVVSGQGDDALLEGLGGLLRCAALEQGELSCQIIVAEGTQDALADKIAQDAMHARDEQTVLYRDNHRHIRRWQELVTRRPATASQWSDNGVYLLTGGAGGLGLHVARAIAEAAHHPKLWLSGRSALKAETHDLLVELEGLGATVRYRQVDVTNLAAVSDLLDEIETADGALNGVIHGAGLTRDGLIQTKTEQTLREVLAPKVTGVCVLDEALGNRRLDFLLLFASAAGALGNPGQSDYAAANAFLDRFAVERNTRLQAGRCGGTTIAVDWPYWRDGGMEMDARTISMMERQAGVRPLDTGPGLAALNTILARRDPQVLVLEGDHQRLREMVQPVSPLPISKPAVTQQASDLVKRSELQSASGHREEILAKIKVCFSRCLGVPVTQLTTDDTIDRFGVDSVSALEVIEALEEFFGSLPQTILFEVQTLGGLADELIERGAAAAAVSPEAPDSPTNAAMTQISAPETITPQPSGGSVGDIAIIAAAGRFPGADTIEDFADVLKQGRDCITEIPAERAELMPRFSPRKGEPDSSYCKWGGFLSDVDRFDAEFFGYAPKAADLADPQERLFLETTWHLLERAGHTRKHLAKHYGKRIGVFAGAMYQQYSGVTDDEGTRKQLALTSYSSVVNRVSFFFDLQGPSVAVDSMCSSGLQAVHQACQSLKSGECKLAIAGGVNLTLHPAKYEVLSRAGLVGSHPDSRAFSGGDGYLPAEAVGAVLLKPLADALKDGDQILGVIKGSLANHGGHSAGYGVPNVDAQVGLLEEAFAASGIDPATIGYVEAAATGSRIGDAIELRALTKVYADQTKRQTLPSIGSVKTQIGHAEAASGLAQLIKVLLQFEHQELFPSTGFGSAATLGLFHGTPFRPQAHLAPWRVQEVAGQMIPRRAAISSFGAGGSNVHLILEEGPVAPQTERHSEEARPRQFPVSARTPEQLLLLRERLAAYVRSAEPLSMAALSRTLRTGREPFACALMIVASTREELLVKLEDNDLLADQSCIAADWADEDDGSGAMLILPEYPFARERHWLPQSSDGKPTLPSPHAVKDLSEQVVDGQPGPVDAGETLPFIKGLLAGELGCRPDEFDVDASLANLGLESMGHMRLAYAIEEKFGLSLSEQPFDAQTTLQSLAAFIDISVDQPCRPEEVVVERQCPSGEFRAPMSETQKGLWVLQSLYPEDSTYNVPLAFKCQALDNIALQKAADWLIGAYPILGAQVVDDGEEPVLSSGLGCSALETVALPKEVEAREFVSQRVQMPFDLSTNVFRIERFFGGSLAPNESIVVLTAHHLVIDGVSSAVISRKFWDAYRHYADSAAVPTSPAGADYADFVAWETSFIRSEDGQAQKQYWLEKLSGYTRDLRIADASAVGADKLPHGQTAEHKLSSSVSVRVLEAARTLGISPAAFYLTVFSVLLYRYSGDEDLVIGVPTLRRPAGRFAETVGYCANMIAMRIGVDPEKTFNEFCRSIATDFADGLKQSDFPFAAIAREIGGTETGAVPYQVTFAYQNFAQGNDEPAVFSEGKVVLIPEIRQVGGEDLGLEVQHNSEGSLLIATYDSNRYSREFIRRLFGHFNQLLEGALEQSEMPLSKLPLLTKAEAERAMNYWNTSGRGEEAGPAVHELIFANARKMGSSLAVADGQKNLSYKALAARCKKIALVLNKAHVQPGDRVGVVLGRETDGIATMLAVLSMGAVWVPIDTDYPDERIGYILKDAGCTTVVSSGQLAKRLEGLASTSTKIIDLEKNQSGLLDRFAGHPKRAVLSTDPAYIIYTSGSTGAPKGVVVSHGALSGHVRVISTEYGLSISDVVLQFAPTAVDTAIEQILPVLVTGGRLVLRPTELLSADGFLKFLRDAAITVADLPPVYLYEVLRSWTRSRTDLSELDLRLMIVGGEVLTPELAKEWHTSGLSRIRLVNAYGPTEATITALVHTVKPLDLAPSVSRGQTIPIGRPLPGTEVYILDPDGNIVPDGIVGELHLGGDRLAIGYHERRDVTAEKFRDHKIGHKTVRLYGTGDLACYLYNSGGVIAFRGRVDDQVKIRGHRVELAEIEAAVQAGGVAEAAVVGKRKRSGEIALTAYVGEPELSYDEDRLRQHLAARLPEHMMPSNWVRLDNLPKTASGKIDRKSLSASKAPAPQLRTQGPAPRDQHEQDVLVLWREVLDLAAEEHLAIDSDFADAGGHSLLTIRLLNGLKESFNCSLSVRDLAHARTITAQAQLLRARGAVASGRQRVSLASGNASSSLVVSLSQTAPEVGGANARPICLFHPVSGMLGCYQEMVEVLSAHRSVLGLRAMGLEAEEDISARSIDDLAEAYCGQIRVAQPQGPYTLCGWSFGGVVAYEVACKLISLGAEVASLVLIDSFTPADVRRAENTSGRSEAALIEDCKSAFLRDLFGVDVALLPGEDVVEKAMILPQLDVMLPGIQSGELNRLYRVFEEHFRAFHRHRLRPSDVPLTLVRATESLSAGHVAGWGVVTSGAVEEIHVAGDHYSLLRHPALGSWLSQAFDQGRDGDSC</sequence>
<dbReference type="InterPro" id="IPR014030">
    <property type="entry name" value="Ketoacyl_synth_N"/>
</dbReference>
<comment type="caution">
    <text evidence="15">The sequence shown here is derived from an EMBL/GenBank/DDBJ whole genome shotgun (WGS) entry which is preliminary data.</text>
</comment>
<keyword evidence="7" id="KW-0808">Transferase</keyword>
<dbReference type="CDD" id="cd08953">
    <property type="entry name" value="KR_2_SDR_x"/>
    <property type="match status" value="2"/>
</dbReference>
<dbReference type="InterPro" id="IPR029058">
    <property type="entry name" value="AB_hydrolase_fold"/>
</dbReference>
<dbReference type="RefSeq" id="WP_206938218.1">
    <property type="nucleotide sequence ID" value="NZ_JAFLNF010000001.1"/>
</dbReference>
<dbReference type="InterPro" id="IPR045851">
    <property type="entry name" value="AMP-bd_C_sf"/>
</dbReference>
<feature type="domain" description="Carrier" evidence="12">
    <location>
        <begin position="2573"/>
        <end position="2647"/>
    </location>
</feature>
<dbReference type="SMART" id="SM00824">
    <property type="entry name" value="PKS_TE"/>
    <property type="match status" value="1"/>
</dbReference>
<dbReference type="InterPro" id="IPR042104">
    <property type="entry name" value="PKS_dehydratase_sf"/>
</dbReference>
<dbReference type="InterPro" id="IPR006162">
    <property type="entry name" value="Ppantetheine_attach_site"/>
</dbReference>
<evidence type="ECO:0000256" key="10">
    <source>
        <dbReference type="PROSITE-ProRule" id="PRU01363"/>
    </source>
</evidence>
<feature type="region of interest" description="C-terminal hotdog fold" evidence="10">
    <location>
        <begin position="3433"/>
        <end position="3576"/>
    </location>
</feature>
<evidence type="ECO:0000313" key="16">
    <source>
        <dbReference type="Proteomes" id="UP000664779"/>
    </source>
</evidence>
<dbReference type="InterPro" id="IPR020806">
    <property type="entry name" value="PKS_PP-bd"/>
</dbReference>
<feature type="domain" description="Carrier" evidence="12">
    <location>
        <begin position="6523"/>
        <end position="6601"/>
    </location>
</feature>
<dbReference type="GO" id="GO:0006633">
    <property type="term" value="P:fatty acid biosynthetic process"/>
    <property type="evidence" value="ECO:0007669"/>
    <property type="project" value="InterPro"/>
</dbReference>
<dbReference type="InterPro" id="IPR049552">
    <property type="entry name" value="PKS_DH_N"/>
</dbReference>
<dbReference type="InterPro" id="IPR020802">
    <property type="entry name" value="TesA-like"/>
</dbReference>
<dbReference type="Pfam" id="PF00668">
    <property type="entry name" value="Condensation"/>
    <property type="match status" value="1"/>
</dbReference>
<keyword evidence="16" id="KW-1185">Reference proteome</keyword>
<feature type="active site" description="Proton acceptor; for dehydratase activity" evidence="10">
    <location>
        <position position="844"/>
    </location>
</feature>
<feature type="region of interest" description="C-terminal hotdog fold" evidence="10">
    <location>
        <begin position="2423"/>
        <end position="2557"/>
    </location>
</feature>
<dbReference type="Gene3D" id="3.30.559.30">
    <property type="entry name" value="Nonribosomal peptide synthetase, condensation domain"/>
    <property type="match status" value="1"/>
</dbReference>
<dbReference type="Pfam" id="PF16197">
    <property type="entry name" value="KAsynt_C_assoc"/>
    <property type="match status" value="1"/>
</dbReference>
<dbReference type="EMBL" id="JAFLNF010000001">
    <property type="protein sequence ID" value="MBO0344280.1"/>
    <property type="molecule type" value="Genomic_DNA"/>
</dbReference>
<dbReference type="PROSITE" id="PS52004">
    <property type="entry name" value="KS3_2"/>
    <property type="match status" value="5"/>
</dbReference>
<evidence type="ECO:0000256" key="4">
    <source>
        <dbReference type="ARBA" id="ARBA00022450"/>
    </source>
</evidence>
<dbReference type="GO" id="GO:0005737">
    <property type="term" value="C:cytoplasm"/>
    <property type="evidence" value="ECO:0007669"/>
    <property type="project" value="UniProtKB-SubCell"/>
</dbReference>
<dbReference type="Pfam" id="PF08659">
    <property type="entry name" value="KR"/>
    <property type="match status" value="2"/>
</dbReference>
<evidence type="ECO:0000259" key="13">
    <source>
        <dbReference type="PROSITE" id="PS52004"/>
    </source>
</evidence>
<dbReference type="InterPro" id="IPR025110">
    <property type="entry name" value="AMP-bd_C"/>
</dbReference>
<dbReference type="InterPro" id="IPR020845">
    <property type="entry name" value="AMP-binding_CS"/>
</dbReference>
<name>A0A939ELE0_9HYPH</name>
<dbReference type="InterPro" id="IPR000873">
    <property type="entry name" value="AMP-dep_synth/lig_dom"/>
</dbReference>
<feature type="domain" description="Ketosynthase family 3 (KS3)" evidence="13">
    <location>
        <begin position="3701"/>
        <end position="4136"/>
    </location>
</feature>
<dbReference type="Gene3D" id="1.10.1200.10">
    <property type="entry name" value="ACP-like"/>
    <property type="match status" value="7"/>
</dbReference>
<dbReference type="PROSITE" id="PS00455">
    <property type="entry name" value="AMP_BINDING"/>
    <property type="match status" value="1"/>
</dbReference>
<dbReference type="Pfam" id="PF22336">
    <property type="entry name" value="RhiE-like_linker"/>
    <property type="match status" value="4"/>
</dbReference>
<feature type="active site" description="Proton donor; for dehydratase activity" evidence="10">
    <location>
        <position position="1012"/>
    </location>
</feature>